<keyword evidence="1" id="KW-0812">Transmembrane</keyword>
<name>A0A4R2M983_RUBGE</name>
<dbReference type="RefSeq" id="WP_132645344.1">
    <property type="nucleotide sequence ID" value="NZ_CP181386.1"/>
</dbReference>
<sequence length="272" mass="28799">MPLQLKTVDPARGARWLRDAFALYARRPLAFTALFAVFLFAALAVSLVPILGGVLQMMSLPMLSLGFMVAAQSALLGGPVTPAQFVEPLKSDARRRTSLLVLCALYGLCAIAILVICDLVSGGAMQRLQELMAQGTVPQEELDALMAEPGVTTAAVLGLVLGTLLSVPFWHAPALVHWGRQGVAQSLFSSTLAVWRCKGAFFVYGLAWFVVATVFGIVAALVFSLLGAHSAASMLALPAGLLFSTVFYVSLLFTFNDSFGGADAVRPPVEPV</sequence>
<comment type="caution">
    <text evidence="2">The sequence shown here is derived from an EMBL/GenBank/DDBJ whole genome shotgun (WGS) entry which is preliminary data.</text>
</comment>
<proteinExistence type="predicted"/>
<feature type="transmembrane region" description="Helical" evidence="1">
    <location>
        <begin position="199"/>
        <end position="226"/>
    </location>
</feature>
<accession>A0A4R2M983</accession>
<evidence type="ECO:0000256" key="1">
    <source>
        <dbReference type="SAM" id="Phobius"/>
    </source>
</evidence>
<dbReference type="NCBIfam" id="NF041043">
    <property type="entry name" value="BPSS1780_fam"/>
    <property type="match status" value="1"/>
</dbReference>
<evidence type="ECO:0008006" key="4">
    <source>
        <dbReference type="Google" id="ProtNLM"/>
    </source>
</evidence>
<protein>
    <recommendedName>
        <fullName evidence="4">Transmembrane protein</fullName>
    </recommendedName>
</protein>
<reference evidence="2 3" key="1">
    <citation type="submission" date="2019-03" db="EMBL/GenBank/DDBJ databases">
        <title>Genomic Encyclopedia of Type Strains, Phase IV (KMG-IV): sequencing the most valuable type-strain genomes for metagenomic binning, comparative biology and taxonomic classification.</title>
        <authorList>
            <person name="Goeker M."/>
        </authorList>
    </citation>
    <scope>NUCLEOTIDE SEQUENCE [LARGE SCALE GENOMIC DNA]</scope>
    <source>
        <strain evidence="2 3">DSM 1709</strain>
    </source>
</reference>
<dbReference type="OrthoDB" id="5298483at2"/>
<feature type="transmembrane region" description="Helical" evidence="1">
    <location>
        <begin position="232"/>
        <end position="253"/>
    </location>
</feature>
<dbReference type="GeneID" id="99684227"/>
<dbReference type="InterPro" id="IPR047798">
    <property type="entry name" value="BPSS1780-like"/>
</dbReference>
<gene>
    <name evidence="2" type="ORF">EV684_103136</name>
</gene>
<dbReference type="AlphaFoldDB" id="A0A4R2M983"/>
<feature type="transmembrane region" description="Helical" evidence="1">
    <location>
        <begin position="99"/>
        <end position="121"/>
    </location>
</feature>
<evidence type="ECO:0000313" key="3">
    <source>
        <dbReference type="Proteomes" id="UP000295106"/>
    </source>
</evidence>
<organism evidence="2 3">
    <name type="scientific">Rubrivivax gelatinosus</name>
    <name type="common">Rhodocyclus gelatinosus</name>
    <name type="synonym">Rhodopseudomonas gelatinosa</name>
    <dbReference type="NCBI Taxonomy" id="28068"/>
    <lineage>
        <taxon>Bacteria</taxon>
        <taxon>Pseudomonadati</taxon>
        <taxon>Pseudomonadota</taxon>
        <taxon>Betaproteobacteria</taxon>
        <taxon>Burkholderiales</taxon>
        <taxon>Sphaerotilaceae</taxon>
        <taxon>Rubrivivax</taxon>
    </lineage>
</organism>
<dbReference type="EMBL" id="SLXD01000003">
    <property type="protein sequence ID" value="TCP03889.1"/>
    <property type="molecule type" value="Genomic_DNA"/>
</dbReference>
<feature type="transmembrane region" description="Helical" evidence="1">
    <location>
        <begin position="29"/>
        <end position="52"/>
    </location>
</feature>
<dbReference type="Proteomes" id="UP000295106">
    <property type="component" value="Unassembled WGS sequence"/>
</dbReference>
<keyword evidence="1" id="KW-0472">Membrane</keyword>
<keyword evidence="1" id="KW-1133">Transmembrane helix</keyword>
<feature type="transmembrane region" description="Helical" evidence="1">
    <location>
        <begin position="154"/>
        <end position="178"/>
    </location>
</feature>
<evidence type="ECO:0000313" key="2">
    <source>
        <dbReference type="EMBL" id="TCP03889.1"/>
    </source>
</evidence>